<dbReference type="PROSITE" id="PS51257">
    <property type="entry name" value="PROKAR_LIPOPROTEIN"/>
    <property type="match status" value="1"/>
</dbReference>
<organism evidence="2 3">
    <name type="scientific">Lacibacter luteus</name>
    <dbReference type="NCBI Taxonomy" id="2508719"/>
    <lineage>
        <taxon>Bacteria</taxon>
        <taxon>Pseudomonadati</taxon>
        <taxon>Bacteroidota</taxon>
        <taxon>Chitinophagia</taxon>
        <taxon>Chitinophagales</taxon>
        <taxon>Chitinophagaceae</taxon>
        <taxon>Lacibacter</taxon>
    </lineage>
</organism>
<gene>
    <name evidence="2" type="ORF">ESA94_14225</name>
</gene>
<dbReference type="RefSeq" id="WP_129131597.1">
    <property type="nucleotide sequence ID" value="NZ_SDHW01000004.1"/>
</dbReference>
<keyword evidence="1" id="KW-0732">Signal</keyword>
<dbReference type="EMBL" id="SDHW01000004">
    <property type="protein sequence ID" value="RXK59293.1"/>
    <property type="molecule type" value="Genomic_DNA"/>
</dbReference>
<evidence type="ECO:0000313" key="3">
    <source>
        <dbReference type="Proteomes" id="UP000290204"/>
    </source>
</evidence>
<dbReference type="OrthoDB" id="849114at2"/>
<keyword evidence="3" id="KW-1185">Reference proteome</keyword>
<protein>
    <submittedName>
        <fullName evidence="2">DUF4292 domain-containing protein</fullName>
    </submittedName>
</protein>
<evidence type="ECO:0000256" key="1">
    <source>
        <dbReference type="SAM" id="SignalP"/>
    </source>
</evidence>
<dbReference type="InterPro" id="IPR025634">
    <property type="entry name" value="DUF4292"/>
</dbReference>
<evidence type="ECO:0000313" key="2">
    <source>
        <dbReference type="EMBL" id="RXK59293.1"/>
    </source>
</evidence>
<sequence length="276" mass="31299">MKKVVSIAFAALLLLGFSACRATKKIQQVIVKKDTVAVIDTPVLKLPTHADTVRMANEVLVNVEKKYISFNTFSAKIKVDYTNNKGKQPDFVANVRMLKDSVIWISLSNDIGIEGIRVLITKDSIKMLDKLANTYQVRPLSHIQELAQLPFTFSDLQNILVGNPIFFSKDSITSYSNSPNGYSILTYSTLFKNLLSVSADYSITKSKLDDNDPALNRTCDLIYNDFENKAGVLFSTQRQITISQRNKLEVQLKFKDYKFNEELSYPFTVPKKFKRI</sequence>
<accession>A0A4Q1CGV6</accession>
<name>A0A4Q1CGV6_9BACT</name>
<comment type="caution">
    <text evidence="2">The sequence shown here is derived from an EMBL/GenBank/DDBJ whole genome shotgun (WGS) entry which is preliminary data.</text>
</comment>
<feature type="signal peptide" evidence="1">
    <location>
        <begin position="1"/>
        <end position="21"/>
    </location>
</feature>
<dbReference type="AlphaFoldDB" id="A0A4Q1CGV6"/>
<proteinExistence type="predicted"/>
<dbReference type="Proteomes" id="UP000290204">
    <property type="component" value="Unassembled WGS sequence"/>
</dbReference>
<dbReference type="Pfam" id="PF14125">
    <property type="entry name" value="DUF4292"/>
    <property type="match status" value="1"/>
</dbReference>
<feature type="chain" id="PRO_5020460366" evidence="1">
    <location>
        <begin position="22"/>
        <end position="276"/>
    </location>
</feature>
<reference evidence="2 3" key="1">
    <citation type="submission" date="2019-01" db="EMBL/GenBank/DDBJ databases">
        <title>Lacibacter sp. strain TTM-7.</title>
        <authorList>
            <person name="Chen W.-M."/>
        </authorList>
    </citation>
    <scope>NUCLEOTIDE SEQUENCE [LARGE SCALE GENOMIC DNA]</scope>
    <source>
        <strain evidence="2 3">TTM-7</strain>
    </source>
</reference>